<dbReference type="EMBL" id="CP054160">
    <property type="protein sequence ID" value="QKJ57884.1"/>
    <property type="molecule type" value="Genomic_DNA"/>
</dbReference>
<evidence type="ECO:0000256" key="1">
    <source>
        <dbReference type="ARBA" id="ARBA00004496"/>
    </source>
</evidence>
<dbReference type="InterPro" id="IPR016032">
    <property type="entry name" value="Sig_transdc_resp-reg_C-effctor"/>
</dbReference>
<evidence type="ECO:0000256" key="6">
    <source>
        <dbReference type="ARBA" id="ARBA00023125"/>
    </source>
</evidence>
<dbReference type="PANTHER" id="PTHR48111">
    <property type="entry name" value="REGULATOR OF RPOS"/>
    <property type="match status" value="1"/>
</dbReference>
<dbReference type="GO" id="GO:0005829">
    <property type="term" value="C:cytosol"/>
    <property type="evidence" value="ECO:0007669"/>
    <property type="project" value="TreeGrafter"/>
</dbReference>
<dbReference type="GO" id="GO:0045893">
    <property type="term" value="P:positive regulation of DNA-templated transcription"/>
    <property type="evidence" value="ECO:0007669"/>
    <property type="project" value="UniProtKB-ARBA"/>
</dbReference>
<dbReference type="InterPro" id="IPR001867">
    <property type="entry name" value="OmpR/PhoB-type_DNA-bd"/>
</dbReference>
<evidence type="ECO:0000256" key="9">
    <source>
        <dbReference type="PROSITE-ProRule" id="PRU01091"/>
    </source>
</evidence>
<evidence type="ECO:0000259" key="10">
    <source>
        <dbReference type="PROSITE" id="PS50110"/>
    </source>
</evidence>
<dbReference type="Gene3D" id="1.10.10.10">
    <property type="entry name" value="Winged helix-like DNA-binding domain superfamily/Winged helix DNA-binding domain"/>
    <property type="match status" value="1"/>
</dbReference>
<evidence type="ECO:0000256" key="3">
    <source>
        <dbReference type="ARBA" id="ARBA00022553"/>
    </source>
</evidence>
<dbReference type="InterPro" id="IPR001789">
    <property type="entry name" value="Sig_transdc_resp-reg_receiver"/>
</dbReference>
<dbReference type="Gene3D" id="6.10.250.690">
    <property type="match status" value="1"/>
</dbReference>
<dbReference type="Proteomes" id="UP000503464">
    <property type="component" value="Chromosome"/>
</dbReference>
<dbReference type="NCBIfam" id="NF008296">
    <property type="entry name" value="PRK11083.1"/>
    <property type="match status" value="1"/>
</dbReference>
<keyword evidence="4" id="KW-0902">Two-component regulatory system</keyword>
<dbReference type="GO" id="GO:0000987">
    <property type="term" value="F:cis-regulatory region sequence-specific DNA binding"/>
    <property type="evidence" value="ECO:0007669"/>
    <property type="project" value="UniProtKB-ARBA"/>
</dbReference>
<keyword evidence="2" id="KW-0963">Cytoplasm</keyword>
<dbReference type="GO" id="GO:0000156">
    <property type="term" value="F:phosphorelay response regulator activity"/>
    <property type="evidence" value="ECO:0007669"/>
    <property type="project" value="TreeGrafter"/>
</dbReference>
<dbReference type="CDD" id="cd00383">
    <property type="entry name" value="trans_reg_C"/>
    <property type="match status" value="1"/>
</dbReference>
<name>A0AAE7JSL1_SERFO</name>
<keyword evidence="7" id="KW-0804">Transcription</keyword>
<feature type="domain" description="Response regulatory" evidence="10">
    <location>
        <begin position="4"/>
        <end position="118"/>
    </location>
</feature>
<dbReference type="PANTHER" id="PTHR48111:SF6">
    <property type="entry name" value="TRANSCRIPTIONAL REGULATORY PROTEIN CREB"/>
    <property type="match status" value="1"/>
</dbReference>
<gene>
    <name evidence="12" type="primary">creB</name>
    <name evidence="12" type="ORF">G9399_05110</name>
</gene>
<dbReference type="InterPro" id="IPR036388">
    <property type="entry name" value="WH-like_DNA-bd_sf"/>
</dbReference>
<accession>A0AAE7JSL1</accession>
<dbReference type="Pfam" id="PF00486">
    <property type="entry name" value="Trans_reg_C"/>
    <property type="match status" value="1"/>
</dbReference>
<organism evidence="12 13">
    <name type="scientific">Serratia fonticola</name>
    <dbReference type="NCBI Taxonomy" id="47917"/>
    <lineage>
        <taxon>Bacteria</taxon>
        <taxon>Pseudomonadati</taxon>
        <taxon>Pseudomonadota</taxon>
        <taxon>Gammaproteobacteria</taxon>
        <taxon>Enterobacterales</taxon>
        <taxon>Yersiniaceae</taxon>
        <taxon>Serratia</taxon>
    </lineage>
</organism>
<dbReference type="Pfam" id="PF00072">
    <property type="entry name" value="Response_reg"/>
    <property type="match status" value="1"/>
</dbReference>
<dbReference type="InterPro" id="IPR011006">
    <property type="entry name" value="CheY-like_superfamily"/>
</dbReference>
<feature type="DNA-binding region" description="OmpR/PhoB-type" evidence="9">
    <location>
        <begin position="130"/>
        <end position="229"/>
    </location>
</feature>
<comment type="subcellular location">
    <subcellularLocation>
        <location evidence="1">Cytoplasm</location>
    </subcellularLocation>
</comment>
<dbReference type="FunFam" id="3.40.50.2300:FF:000021">
    <property type="entry name" value="Two-component system response regulator KdpE"/>
    <property type="match status" value="1"/>
</dbReference>
<dbReference type="PROSITE" id="PS50110">
    <property type="entry name" value="RESPONSE_REGULATORY"/>
    <property type="match status" value="1"/>
</dbReference>
<evidence type="ECO:0000256" key="5">
    <source>
        <dbReference type="ARBA" id="ARBA00023015"/>
    </source>
</evidence>
<evidence type="ECO:0000313" key="12">
    <source>
        <dbReference type="EMBL" id="QKJ57884.1"/>
    </source>
</evidence>
<feature type="modified residue" description="4-aspartylphosphate" evidence="8">
    <location>
        <position position="53"/>
    </location>
</feature>
<dbReference type="SUPFAM" id="SSF46894">
    <property type="entry name" value="C-terminal effector domain of the bipartite response regulators"/>
    <property type="match status" value="1"/>
</dbReference>
<keyword evidence="5" id="KW-0805">Transcription regulation</keyword>
<dbReference type="PROSITE" id="PS51755">
    <property type="entry name" value="OMPR_PHOB"/>
    <property type="match status" value="1"/>
</dbReference>
<dbReference type="GO" id="GO:0032993">
    <property type="term" value="C:protein-DNA complex"/>
    <property type="evidence" value="ECO:0007669"/>
    <property type="project" value="TreeGrafter"/>
</dbReference>
<dbReference type="CDD" id="cd17574">
    <property type="entry name" value="REC_OmpR"/>
    <property type="match status" value="1"/>
</dbReference>
<dbReference type="SUPFAM" id="SSF52172">
    <property type="entry name" value="CheY-like"/>
    <property type="match status" value="1"/>
</dbReference>
<dbReference type="GO" id="GO:0042802">
    <property type="term" value="F:identical protein binding"/>
    <property type="evidence" value="ECO:0007669"/>
    <property type="project" value="UniProtKB-ARBA"/>
</dbReference>
<protein>
    <submittedName>
        <fullName evidence="12">Two-component system response regulator CreB</fullName>
    </submittedName>
</protein>
<dbReference type="Gene3D" id="3.40.50.2300">
    <property type="match status" value="1"/>
</dbReference>
<proteinExistence type="predicted"/>
<keyword evidence="6 9" id="KW-0238">DNA-binding</keyword>
<sequence>MKPLLWLVEDEPSIADTLIYTLESEGFQVRWFERGEPALQALQQGLPALVILDVGLPDINGFELCRRLLAQAADLPILFLTARSGELDRLIGLEIGADDYVAKPFSPREVSARVRTILRRLHKQQRLQQPALYHFGAFSLDEEGATICYHQQPLPLTRYEFLLLKTLLQAPGRVFSRQQLMDIVWAQAEESLDRTVDTHIKTLRAKLRAIDAAEPPIHTHRGLGYSVSRLP</sequence>
<keyword evidence="3 8" id="KW-0597">Phosphoprotein</keyword>
<dbReference type="SMART" id="SM00448">
    <property type="entry name" value="REC"/>
    <property type="match status" value="1"/>
</dbReference>
<dbReference type="AlphaFoldDB" id="A0AAE7JSL1"/>
<feature type="domain" description="OmpR/PhoB-type" evidence="11">
    <location>
        <begin position="130"/>
        <end position="229"/>
    </location>
</feature>
<evidence type="ECO:0000256" key="8">
    <source>
        <dbReference type="PROSITE-ProRule" id="PRU00169"/>
    </source>
</evidence>
<evidence type="ECO:0000256" key="2">
    <source>
        <dbReference type="ARBA" id="ARBA00022490"/>
    </source>
</evidence>
<reference evidence="13" key="1">
    <citation type="submission" date="2020-03" db="EMBL/GenBank/DDBJ databases">
        <title>Genome sequences of seven Enterobacteriaceae strains isolated from Canadian wastewater treatment facilities.</title>
        <authorList>
            <person name="Huang H."/>
            <person name="Chmara J.T."/>
            <person name="Duceppe M.-O."/>
        </authorList>
    </citation>
    <scope>NUCLEOTIDE SEQUENCE [LARGE SCALE GENOMIC DNA]</scope>
    <source>
        <strain evidence="13">Biosolid 3</strain>
    </source>
</reference>
<dbReference type="RefSeq" id="WP_098929868.1">
    <property type="nucleotide sequence ID" value="NZ_CP023956.1"/>
</dbReference>
<dbReference type="SMART" id="SM00862">
    <property type="entry name" value="Trans_reg_C"/>
    <property type="match status" value="1"/>
</dbReference>
<dbReference type="InterPro" id="IPR039420">
    <property type="entry name" value="WalR-like"/>
</dbReference>
<evidence type="ECO:0000313" key="13">
    <source>
        <dbReference type="Proteomes" id="UP000503464"/>
    </source>
</evidence>
<dbReference type="FunFam" id="1.10.10.10:FF:000254">
    <property type="entry name" value="Two-component system response regulator CreB"/>
    <property type="match status" value="1"/>
</dbReference>
<evidence type="ECO:0000259" key="11">
    <source>
        <dbReference type="PROSITE" id="PS51755"/>
    </source>
</evidence>
<evidence type="ECO:0000256" key="4">
    <source>
        <dbReference type="ARBA" id="ARBA00023012"/>
    </source>
</evidence>
<evidence type="ECO:0000256" key="7">
    <source>
        <dbReference type="ARBA" id="ARBA00023163"/>
    </source>
</evidence>